<dbReference type="GO" id="GO:0003677">
    <property type="term" value="F:DNA binding"/>
    <property type="evidence" value="ECO:0007669"/>
    <property type="project" value="UniProtKB-KW"/>
</dbReference>
<dbReference type="PROSITE" id="PS51294">
    <property type="entry name" value="HTH_MYB"/>
    <property type="match status" value="1"/>
</dbReference>
<dbReference type="EMBL" id="QLLG01000007">
    <property type="protein sequence ID" value="RMX70030.1"/>
    <property type="molecule type" value="Genomic_DNA"/>
</dbReference>
<dbReference type="EMBL" id="QKXF01000054">
    <property type="protein sequence ID" value="RQM18501.1"/>
    <property type="molecule type" value="Genomic_DNA"/>
</dbReference>
<protein>
    <submittedName>
        <fullName evidence="7">Uncharacterized protein</fullName>
    </submittedName>
</protein>
<keyword evidence="4" id="KW-0539">Nucleus</keyword>
<evidence type="ECO:0000256" key="4">
    <source>
        <dbReference type="ARBA" id="ARBA00023242"/>
    </source>
</evidence>
<dbReference type="Proteomes" id="UP000282087">
    <property type="component" value="Unassembled WGS sequence"/>
</dbReference>
<keyword evidence="1" id="KW-0805">Transcription regulation</keyword>
<dbReference type="InterPro" id="IPR006447">
    <property type="entry name" value="Myb_dom_plants"/>
</dbReference>
<name>A0A3M6VWP9_9STRA</name>
<comment type="caution">
    <text evidence="7">The sequence shown here is derived from an EMBL/GenBank/DDBJ whole genome shotgun (WGS) entry which is preliminary data.</text>
</comment>
<keyword evidence="2" id="KW-0238">DNA-binding</keyword>
<dbReference type="SMART" id="SM00717">
    <property type="entry name" value="SANT"/>
    <property type="match status" value="1"/>
</dbReference>
<dbReference type="GO" id="GO:0006355">
    <property type="term" value="P:regulation of DNA-templated transcription"/>
    <property type="evidence" value="ECO:0007669"/>
    <property type="project" value="UniProtKB-ARBA"/>
</dbReference>
<dbReference type="Proteomes" id="UP000286097">
    <property type="component" value="Unassembled WGS sequence"/>
</dbReference>
<dbReference type="CDD" id="cd00167">
    <property type="entry name" value="SANT"/>
    <property type="match status" value="1"/>
</dbReference>
<gene>
    <name evidence="8" type="ORF">DD237_001776</name>
    <name evidence="7" type="ORF">DD238_000879</name>
</gene>
<proteinExistence type="predicted"/>
<evidence type="ECO:0000313" key="10">
    <source>
        <dbReference type="Proteomes" id="UP000286097"/>
    </source>
</evidence>
<evidence type="ECO:0000313" key="7">
    <source>
        <dbReference type="EMBL" id="RMX70030.1"/>
    </source>
</evidence>
<dbReference type="Gene3D" id="1.10.10.60">
    <property type="entry name" value="Homeodomain-like"/>
    <property type="match status" value="1"/>
</dbReference>
<dbReference type="PANTHER" id="PTHR44191">
    <property type="entry name" value="TRANSCRIPTION FACTOR KUA1"/>
    <property type="match status" value="1"/>
</dbReference>
<evidence type="ECO:0000256" key="1">
    <source>
        <dbReference type="ARBA" id="ARBA00023015"/>
    </source>
</evidence>
<dbReference type="SUPFAM" id="SSF46689">
    <property type="entry name" value="Homeodomain-like"/>
    <property type="match status" value="1"/>
</dbReference>
<keyword evidence="9" id="KW-1185">Reference proteome</keyword>
<dbReference type="PANTHER" id="PTHR44191:SF62">
    <property type="entry name" value="OS04G0341900 PROTEIN"/>
    <property type="match status" value="1"/>
</dbReference>
<dbReference type="InterPro" id="IPR052245">
    <property type="entry name" value="Plant_Stress_Dev_TF"/>
</dbReference>
<dbReference type="InterPro" id="IPR009057">
    <property type="entry name" value="Homeodomain-like_sf"/>
</dbReference>
<dbReference type="NCBIfam" id="TIGR01557">
    <property type="entry name" value="myb_SHAQKYF"/>
    <property type="match status" value="1"/>
</dbReference>
<evidence type="ECO:0000313" key="9">
    <source>
        <dbReference type="Proteomes" id="UP000282087"/>
    </source>
</evidence>
<dbReference type="Pfam" id="PF00249">
    <property type="entry name" value="Myb_DNA-binding"/>
    <property type="match status" value="1"/>
</dbReference>
<accession>A0A3M6VWP9</accession>
<reference evidence="9 10" key="1">
    <citation type="submission" date="2018-06" db="EMBL/GenBank/DDBJ databases">
        <title>Comparative genomics of downy mildews reveals potential adaptations to biotrophy.</title>
        <authorList>
            <person name="Fletcher K."/>
            <person name="Klosterman S.J."/>
            <person name="Derevnina L."/>
            <person name="Martin F."/>
            <person name="Koike S."/>
            <person name="Reyes Chin-Wo S."/>
            <person name="Mou B."/>
            <person name="Michelmore R."/>
        </authorList>
    </citation>
    <scope>NUCLEOTIDE SEQUENCE [LARGE SCALE GENOMIC DNA]</scope>
    <source>
        <strain evidence="8 10">R13</strain>
        <strain evidence="7 9">R14</strain>
    </source>
</reference>
<feature type="domain" description="Myb-like" evidence="5">
    <location>
        <begin position="74"/>
        <end position="125"/>
    </location>
</feature>
<keyword evidence="3" id="KW-0804">Transcription</keyword>
<organism evidence="7 9">
    <name type="scientific">Peronospora effusa</name>
    <dbReference type="NCBI Taxonomy" id="542832"/>
    <lineage>
        <taxon>Eukaryota</taxon>
        <taxon>Sar</taxon>
        <taxon>Stramenopiles</taxon>
        <taxon>Oomycota</taxon>
        <taxon>Peronosporomycetes</taxon>
        <taxon>Peronosporales</taxon>
        <taxon>Peronosporaceae</taxon>
        <taxon>Peronospora</taxon>
    </lineage>
</organism>
<dbReference type="AlphaFoldDB" id="A0A3M6VWP9"/>
<dbReference type="PROSITE" id="PS50090">
    <property type="entry name" value="MYB_LIKE"/>
    <property type="match status" value="1"/>
</dbReference>
<sequence>MTISTRIRGEVFTSQSGDKNLCDFMEAPLGPPLIRLPTSQPPQNVEGTCNKKKIAMKTTKVIAEQVVVPEIRDKSQRHGVPWTKDEHDRFLQGLELFPSGPWKYVASYVGTRTPRQTMTHAQKHRQKIQRQERKHFMKSLAQPVPMTPVAYDGFVVPTNVKDQALQQSPKAVDRRLDINEQAVPLQNNGDDKVELGEFSPSFQAFCELYGYAVFPMDDEKPVNGVNCDFPRTESTML</sequence>
<dbReference type="InterPro" id="IPR001005">
    <property type="entry name" value="SANT/Myb"/>
</dbReference>
<evidence type="ECO:0000256" key="3">
    <source>
        <dbReference type="ARBA" id="ARBA00023163"/>
    </source>
</evidence>
<dbReference type="InterPro" id="IPR017930">
    <property type="entry name" value="Myb_dom"/>
</dbReference>
<evidence type="ECO:0000259" key="5">
    <source>
        <dbReference type="PROSITE" id="PS50090"/>
    </source>
</evidence>
<dbReference type="OrthoDB" id="118550at2759"/>
<evidence type="ECO:0000259" key="6">
    <source>
        <dbReference type="PROSITE" id="PS51294"/>
    </source>
</evidence>
<evidence type="ECO:0000256" key="2">
    <source>
        <dbReference type="ARBA" id="ARBA00023125"/>
    </source>
</evidence>
<dbReference type="VEuPathDB" id="FungiDB:DD237_001776"/>
<feature type="domain" description="HTH myb-type" evidence="6">
    <location>
        <begin position="74"/>
        <end position="129"/>
    </location>
</feature>
<evidence type="ECO:0000313" key="8">
    <source>
        <dbReference type="EMBL" id="RQM18501.1"/>
    </source>
</evidence>
<dbReference type="STRING" id="542832.A0A3M6VWP9"/>